<feature type="chain" id="PRO_5003868130" description="N-acetylgalactosaminide beta-1,3-galactosyltransferase" evidence="12">
    <location>
        <begin position="21"/>
        <end position="357"/>
    </location>
</feature>
<feature type="signal peptide" evidence="12">
    <location>
        <begin position="1"/>
        <end position="20"/>
    </location>
</feature>
<keyword evidence="6" id="KW-0808">Transferase</keyword>
<sequence>MMMRALALLLFVCAATRGDAGGIDSNNNDSAHRVELIQQLGKNVHAMELVKVQPMTPADMQRVRVLCWVNTFHKNHKTRLQSIKDTWGKKCDKILFMSDIEDLSVPTVRIVAPPLHEMLWQKHREIVRILKHEFSEGAFDWVFKCDDDTFLLVENLKHYLLSPEIQAIPATEPTLLGHRMTLQWWEMERGFHPFEDHDPEQVNHLLQVKKDTQPHGGLYYTPGGGGYAMNWAYLKKLEESFDEPYCLPTEMVPDDWAISFCMRHHSVFPRDTRDSQRRERFHQYDPNDLFFKPHDENAFDHNVFSSIYEENNWFSDHAGGIGWKNGQDCCAPDSISFHYVKPPLMELFYEFYYGKEV</sequence>
<evidence type="ECO:0000256" key="2">
    <source>
        <dbReference type="ARBA" id="ARBA00004922"/>
    </source>
</evidence>
<dbReference type="InterPro" id="IPR003378">
    <property type="entry name" value="Fringe-like_glycosylTrfase"/>
</dbReference>
<evidence type="ECO:0000256" key="3">
    <source>
        <dbReference type="ARBA" id="ARBA00006462"/>
    </source>
</evidence>
<dbReference type="EnsemblProtists" id="PYU1_T006878">
    <property type="protein sequence ID" value="PYU1_T006878"/>
    <property type="gene ID" value="PYU1_G006864"/>
</dbReference>
<keyword evidence="7" id="KW-0812">Transmembrane</keyword>
<evidence type="ECO:0000256" key="12">
    <source>
        <dbReference type="SAM" id="SignalP"/>
    </source>
</evidence>
<comment type="similarity">
    <text evidence="3">Belongs to the glycosyltransferase 31 family. Beta3-Gal-T subfamily.</text>
</comment>
<dbReference type="VEuPathDB" id="FungiDB:PYU1_G006864"/>
<keyword evidence="8" id="KW-0547">Nucleotide-binding</keyword>
<dbReference type="AlphaFoldDB" id="K3WPI6"/>
<evidence type="ECO:0000313" key="15">
    <source>
        <dbReference type="Proteomes" id="UP000019132"/>
    </source>
</evidence>
<evidence type="ECO:0000256" key="11">
    <source>
        <dbReference type="ARBA" id="ARBA00023136"/>
    </source>
</evidence>
<dbReference type="InParanoid" id="K3WPI6"/>
<proteinExistence type="inferred from homology"/>
<reference evidence="15" key="1">
    <citation type="journal article" date="2010" name="Genome Biol.">
        <title>Genome sequence of the necrotrophic plant pathogen Pythium ultimum reveals original pathogenicity mechanisms and effector repertoire.</title>
        <authorList>
            <person name="Levesque C.A."/>
            <person name="Brouwer H."/>
            <person name="Cano L."/>
            <person name="Hamilton J.P."/>
            <person name="Holt C."/>
            <person name="Huitema E."/>
            <person name="Raffaele S."/>
            <person name="Robideau G.P."/>
            <person name="Thines M."/>
            <person name="Win J."/>
            <person name="Zerillo M.M."/>
            <person name="Beakes G.W."/>
            <person name="Boore J.L."/>
            <person name="Busam D."/>
            <person name="Dumas B."/>
            <person name="Ferriera S."/>
            <person name="Fuerstenberg S.I."/>
            <person name="Gachon C.M."/>
            <person name="Gaulin E."/>
            <person name="Govers F."/>
            <person name="Grenville-Briggs L."/>
            <person name="Horner N."/>
            <person name="Hostetler J."/>
            <person name="Jiang R.H."/>
            <person name="Johnson J."/>
            <person name="Krajaejun T."/>
            <person name="Lin H."/>
            <person name="Meijer H.J."/>
            <person name="Moore B."/>
            <person name="Morris P."/>
            <person name="Phuntmart V."/>
            <person name="Puiu D."/>
            <person name="Shetty J."/>
            <person name="Stajich J.E."/>
            <person name="Tripathy S."/>
            <person name="Wawra S."/>
            <person name="van West P."/>
            <person name="Whitty B.R."/>
            <person name="Coutinho P.M."/>
            <person name="Henrissat B."/>
            <person name="Martin F."/>
            <person name="Thomas P.D."/>
            <person name="Tyler B.M."/>
            <person name="De Vries R.P."/>
            <person name="Kamoun S."/>
            <person name="Yandell M."/>
            <person name="Tisserat N."/>
            <person name="Buell C.R."/>
        </authorList>
    </citation>
    <scope>NUCLEOTIDE SEQUENCE</scope>
    <source>
        <strain evidence="15">DAOM:BR144</strain>
    </source>
</reference>
<reference evidence="14" key="3">
    <citation type="submission" date="2015-02" db="UniProtKB">
        <authorList>
            <consortium name="EnsemblProtists"/>
        </authorList>
    </citation>
    <scope>IDENTIFICATION</scope>
    <source>
        <strain evidence="14">DAOM BR144</strain>
    </source>
</reference>
<keyword evidence="12" id="KW-0732">Signal</keyword>
<evidence type="ECO:0000256" key="1">
    <source>
        <dbReference type="ARBA" id="ARBA00004606"/>
    </source>
</evidence>
<dbReference type="Gene3D" id="3.90.550.50">
    <property type="match status" value="1"/>
</dbReference>
<keyword evidence="15" id="KW-1185">Reference proteome</keyword>
<organism evidence="14 15">
    <name type="scientific">Globisporangium ultimum (strain ATCC 200006 / CBS 805.95 / DAOM BR144)</name>
    <name type="common">Pythium ultimum</name>
    <dbReference type="NCBI Taxonomy" id="431595"/>
    <lineage>
        <taxon>Eukaryota</taxon>
        <taxon>Sar</taxon>
        <taxon>Stramenopiles</taxon>
        <taxon>Oomycota</taxon>
        <taxon>Peronosporomycetes</taxon>
        <taxon>Pythiales</taxon>
        <taxon>Pythiaceae</taxon>
        <taxon>Globisporangium</taxon>
    </lineage>
</organism>
<dbReference type="eggNOG" id="KOG2246">
    <property type="taxonomic scope" value="Eukaryota"/>
</dbReference>
<evidence type="ECO:0000256" key="6">
    <source>
        <dbReference type="ARBA" id="ARBA00022679"/>
    </source>
</evidence>
<evidence type="ECO:0000256" key="10">
    <source>
        <dbReference type="ARBA" id="ARBA00022989"/>
    </source>
</evidence>
<dbReference type="GO" id="GO:0000166">
    <property type="term" value="F:nucleotide binding"/>
    <property type="evidence" value="ECO:0007669"/>
    <property type="project" value="UniProtKB-KW"/>
</dbReference>
<dbReference type="Proteomes" id="UP000019132">
    <property type="component" value="Unassembled WGS sequence"/>
</dbReference>
<reference evidence="15" key="2">
    <citation type="submission" date="2010-04" db="EMBL/GenBank/DDBJ databases">
        <authorList>
            <person name="Buell R."/>
            <person name="Hamilton J."/>
            <person name="Hostetler J."/>
        </authorList>
    </citation>
    <scope>NUCLEOTIDE SEQUENCE [LARGE SCALE GENOMIC DNA]</scope>
    <source>
        <strain evidence="15">DAOM:BR144</strain>
    </source>
</reference>
<keyword evidence="10" id="KW-1133">Transmembrane helix</keyword>
<dbReference type="PANTHER" id="PTHR23033:SF14">
    <property type="entry name" value="GLYCOPROTEIN-N-ACETYLGALACTOSAMINE 3-BETA-GALACTOSYLTRANSFERASE 1-RELATED"/>
    <property type="match status" value="1"/>
</dbReference>
<evidence type="ECO:0000256" key="7">
    <source>
        <dbReference type="ARBA" id="ARBA00022692"/>
    </source>
</evidence>
<dbReference type="OMA" id="WLLSKHD"/>
<dbReference type="EC" id="2.4.1.122" evidence="4"/>
<dbReference type="Pfam" id="PF02434">
    <property type="entry name" value="Fringe"/>
    <property type="match status" value="1"/>
</dbReference>
<evidence type="ECO:0000256" key="4">
    <source>
        <dbReference type="ARBA" id="ARBA00012557"/>
    </source>
</evidence>
<dbReference type="InterPro" id="IPR026050">
    <property type="entry name" value="C1GALT1/C1GALT1_chp1"/>
</dbReference>
<keyword evidence="9" id="KW-0735">Signal-anchor</keyword>
<accession>K3WPI6</accession>
<dbReference type="GO" id="GO:0016263">
    <property type="term" value="F:glycoprotein-N-acetylgalactosamine 3-beta-galactosyltransferase activity"/>
    <property type="evidence" value="ECO:0007669"/>
    <property type="project" value="UniProtKB-EC"/>
</dbReference>
<dbReference type="PANTHER" id="PTHR23033">
    <property type="entry name" value="BETA1,3-GALACTOSYLTRANSFERASE"/>
    <property type="match status" value="1"/>
</dbReference>
<evidence type="ECO:0000259" key="13">
    <source>
        <dbReference type="Pfam" id="PF02434"/>
    </source>
</evidence>
<dbReference type="HOGENOM" id="CLU_035857_2_0_1"/>
<keyword evidence="11" id="KW-0472">Membrane</keyword>
<name>K3WPI6_GLOUD</name>
<comment type="pathway">
    <text evidence="2">Protein modification; protein glycosylation.</text>
</comment>
<dbReference type="STRING" id="431595.K3WPI6"/>
<dbReference type="EMBL" id="GL376560">
    <property type="status" value="NOT_ANNOTATED_CDS"/>
    <property type="molecule type" value="Genomic_DNA"/>
</dbReference>
<evidence type="ECO:0000313" key="14">
    <source>
        <dbReference type="EnsemblProtists" id="PYU1_T006878"/>
    </source>
</evidence>
<dbReference type="GO" id="GO:0016020">
    <property type="term" value="C:membrane"/>
    <property type="evidence" value="ECO:0007669"/>
    <property type="project" value="UniProtKB-SubCell"/>
</dbReference>
<protein>
    <recommendedName>
        <fullName evidence="4">N-acetylgalactosaminide beta-1,3-galactosyltransferase</fullName>
        <ecNumber evidence="4">2.4.1.122</ecNumber>
    </recommendedName>
</protein>
<comment type="subcellular location">
    <subcellularLocation>
        <location evidence="1">Membrane</location>
        <topology evidence="1">Single-pass type II membrane protein</topology>
    </subcellularLocation>
</comment>
<evidence type="ECO:0000256" key="8">
    <source>
        <dbReference type="ARBA" id="ARBA00022741"/>
    </source>
</evidence>
<evidence type="ECO:0000256" key="5">
    <source>
        <dbReference type="ARBA" id="ARBA00022676"/>
    </source>
</evidence>
<keyword evidence="5" id="KW-0328">Glycosyltransferase</keyword>
<evidence type="ECO:0000256" key="9">
    <source>
        <dbReference type="ARBA" id="ARBA00022968"/>
    </source>
</evidence>
<feature type="domain" description="Fringe-like glycosyltransferase" evidence="13">
    <location>
        <begin position="65"/>
        <end position="265"/>
    </location>
</feature>